<gene>
    <name evidence="2" type="ORF">BA195_06515</name>
</gene>
<dbReference type="Proteomes" id="UP000093186">
    <property type="component" value="Unassembled WGS sequence"/>
</dbReference>
<reference evidence="2 3" key="1">
    <citation type="submission" date="2016-06" db="EMBL/GenBank/DDBJ databases">
        <title>Draft Genome Sequence of Tenacibaculum soleae UCD-KL19.</title>
        <authorList>
            <person name="Eisen J.A."/>
            <person name="Coil D.A."/>
            <person name="Lujan K.M."/>
        </authorList>
    </citation>
    <scope>NUCLEOTIDE SEQUENCE [LARGE SCALE GENOMIC DNA]</scope>
    <source>
        <strain evidence="2 3">UCD-KL19</strain>
    </source>
</reference>
<proteinExistence type="predicted"/>
<dbReference type="InterPro" id="IPR034660">
    <property type="entry name" value="DinB/YfiT-like"/>
</dbReference>
<dbReference type="Gene3D" id="1.20.120.450">
    <property type="entry name" value="dinb family like domain"/>
    <property type="match status" value="1"/>
</dbReference>
<dbReference type="OrthoDB" id="1524454at2"/>
<feature type="domain" description="DinB-like" evidence="1">
    <location>
        <begin position="26"/>
        <end position="174"/>
    </location>
</feature>
<protein>
    <recommendedName>
        <fullName evidence="1">DinB-like domain-containing protein</fullName>
    </recommendedName>
</protein>
<dbReference type="Pfam" id="PF12867">
    <property type="entry name" value="DinB_2"/>
    <property type="match status" value="1"/>
</dbReference>
<comment type="caution">
    <text evidence="2">The sequence shown here is derived from an EMBL/GenBank/DDBJ whole genome shotgun (WGS) entry which is preliminary data.</text>
</comment>
<dbReference type="InterPro" id="IPR024775">
    <property type="entry name" value="DinB-like"/>
</dbReference>
<dbReference type="AlphaFoldDB" id="A0A1B9Y3X7"/>
<organism evidence="2 3">
    <name type="scientific">Tenacibaculum soleae</name>
    <dbReference type="NCBI Taxonomy" id="447689"/>
    <lineage>
        <taxon>Bacteria</taxon>
        <taxon>Pseudomonadati</taxon>
        <taxon>Bacteroidota</taxon>
        <taxon>Flavobacteriia</taxon>
        <taxon>Flavobacteriales</taxon>
        <taxon>Flavobacteriaceae</taxon>
        <taxon>Tenacibaculum</taxon>
    </lineage>
</organism>
<evidence type="ECO:0000259" key="1">
    <source>
        <dbReference type="Pfam" id="PF12867"/>
    </source>
</evidence>
<dbReference type="EMBL" id="MAKX01000001">
    <property type="protein sequence ID" value="OCK44524.1"/>
    <property type="molecule type" value="Genomic_DNA"/>
</dbReference>
<sequence length="180" mass="20718">MVYNSSEVIKDLILMTTSHINYAKKLVEVSGEKLQHKQSSKSWSVLECLEHLNRYAFFYNIEINKKMIASSLPFSETFKSGFLGNKFANDMLPKEGMTTMNTFKSKNPNNSKLNKEKVLLDFIALQEELLDLLEVAKNKNVDKIKTKTTLPLVKFKLGDTLRFVIHHNERHIVQAKKALI</sequence>
<evidence type="ECO:0000313" key="3">
    <source>
        <dbReference type="Proteomes" id="UP000093186"/>
    </source>
</evidence>
<dbReference type="SUPFAM" id="SSF109854">
    <property type="entry name" value="DinB/YfiT-like putative metalloenzymes"/>
    <property type="match status" value="1"/>
</dbReference>
<dbReference type="STRING" id="447689.BA195_06515"/>
<name>A0A1B9Y3X7_9FLAO</name>
<keyword evidence="3" id="KW-1185">Reference proteome</keyword>
<evidence type="ECO:0000313" key="2">
    <source>
        <dbReference type="EMBL" id="OCK44524.1"/>
    </source>
</evidence>
<accession>A0A1B9Y3X7</accession>